<dbReference type="Gene3D" id="3.20.20.80">
    <property type="entry name" value="Glycosidases"/>
    <property type="match status" value="1"/>
</dbReference>
<dbReference type="Proteomes" id="UP000799440">
    <property type="component" value="Unassembled WGS sequence"/>
</dbReference>
<dbReference type="GO" id="GO:0009986">
    <property type="term" value="C:cell surface"/>
    <property type="evidence" value="ECO:0007669"/>
    <property type="project" value="TreeGrafter"/>
</dbReference>
<dbReference type="PANTHER" id="PTHR31297:SF43">
    <property type="entry name" value="GLUCAN 1,3-BETA-GLUCOSIDASE 3"/>
    <property type="match status" value="1"/>
</dbReference>
<evidence type="ECO:0000256" key="1">
    <source>
        <dbReference type="ARBA" id="ARBA00005641"/>
    </source>
</evidence>
<dbReference type="OrthoDB" id="1887033at2759"/>
<sequence length="544" mass="60797">MDRFLNKAKGKLQKILADDKTPSPQLESTIQNSQQRPSQQGAAAVQPPTDLDILRYRYHHGPNIGSIYVLERWMYPWIFPDGASGESELSAVTAWIDRIGRVEAKKKFEQHWANALSDTDLEWLSREAKCTTIRLPVGYFDLDPSLLSGTTFEPYSDIYSAAWPSIRNLITRLRAHSIGTLLDLHALPGGANKEIHSGTETKRADFWTSASNRALGVRCAEFLAREARNGLPVAGIQLVNEADWDSPHMYEYYGQCIAAVSAIDCSIPVILSDAWNLSKAVDYTLSKNNAQANSCPVIIDTHCYWAFSPEDKAKTSHQIATTDVPAKLNELNGREGDVLSRGAVQVWVGEYSCALDPESFERTQRERGMSKDDAVREFGRAQTKRWLERTGGSFFWTWLTDKGMHAEWNFTVQAKLSAIVSPLPFQNAHQTHIFELVEKAAGQKDALMNTAISQHTSYWDNAAAEMRGEHWRYGMGYALGYSDALEFFKGRHTSGGNRIGNLELWVLKRVKASGILRSGSTYAWIFEHGLRRGIADFNGVAAAA</sequence>
<keyword evidence="6" id="KW-1185">Reference proteome</keyword>
<organism evidence="5 6">
    <name type="scientific">Sporormia fimetaria CBS 119925</name>
    <dbReference type="NCBI Taxonomy" id="1340428"/>
    <lineage>
        <taxon>Eukaryota</taxon>
        <taxon>Fungi</taxon>
        <taxon>Dikarya</taxon>
        <taxon>Ascomycota</taxon>
        <taxon>Pezizomycotina</taxon>
        <taxon>Dothideomycetes</taxon>
        <taxon>Pleosporomycetidae</taxon>
        <taxon>Pleosporales</taxon>
        <taxon>Sporormiaceae</taxon>
        <taxon>Sporormia</taxon>
    </lineage>
</organism>
<dbReference type="PANTHER" id="PTHR31297">
    <property type="entry name" value="GLUCAN ENDO-1,6-BETA-GLUCOSIDASE B"/>
    <property type="match status" value="1"/>
</dbReference>
<feature type="region of interest" description="Disordered" evidence="4">
    <location>
        <begin position="17"/>
        <end position="44"/>
    </location>
</feature>
<keyword evidence="3" id="KW-0326">Glycosidase</keyword>
<dbReference type="InterPro" id="IPR050386">
    <property type="entry name" value="Glycosyl_hydrolase_5"/>
</dbReference>
<keyword evidence="2 5" id="KW-0378">Hydrolase</keyword>
<evidence type="ECO:0000256" key="4">
    <source>
        <dbReference type="SAM" id="MobiDB-lite"/>
    </source>
</evidence>
<accession>A0A6A6UWA0</accession>
<proteinExistence type="inferred from homology"/>
<evidence type="ECO:0000313" key="6">
    <source>
        <dbReference type="Proteomes" id="UP000799440"/>
    </source>
</evidence>
<dbReference type="GO" id="GO:0009251">
    <property type="term" value="P:glucan catabolic process"/>
    <property type="evidence" value="ECO:0007669"/>
    <property type="project" value="TreeGrafter"/>
</dbReference>
<dbReference type="GO" id="GO:0046557">
    <property type="term" value="F:glucan endo-1,6-beta-glucosidase activity"/>
    <property type="evidence" value="ECO:0007669"/>
    <property type="project" value="TreeGrafter"/>
</dbReference>
<dbReference type="EMBL" id="MU006628">
    <property type="protein sequence ID" value="KAF2741724.1"/>
    <property type="molecule type" value="Genomic_DNA"/>
</dbReference>
<dbReference type="SUPFAM" id="SSF51445">
    <property type="entry name" value="(Trans)glycosidases"/>
    <property type="match status" value="1"/>
</dbReference>
<evidence type="ECO:0000313" key="5">
    <source>
        <dbReference type="EMBL" id="KAF2741724.1"/>
    </source>
</evidence>
<comment type="similarity">
    <text evidence="1">Belongs to the glycosyl hydrolase 5 (cellulase A) family.</text>
</comment>
<feature type="compositionally biased region" description="Polar residues" evidence="4">
    <location>
        <begin position="22"/>
        <end position="41"/>
    </location>
</feature>
<evidence type="ECO:0000256" key="3">
    <source>
        <dbReference type="ARBA" id="ARBA00023295"/>
    </source>
</evidence>
<name>A0A6A6UWA0_9PLEO</name>
<evidence type="ECO:0000256" key="2">
    <source>
        <dbReference type="ARBA" id="ARBA00022801"/>
    </source>
</evidence>
<dbReference type="GO" id="GO:0005576">
    <property type="term" value="C:extracellular region"/>
    <property type="evidence" value="ECO:0007669"/>
    <property type="project" value="TreeGrafter"/>
</dbReference>
<dbReference type="AlphaFoldDB" id="A0A6A6UWA0"/>
<protein>
    <submittedName>
        <fullName evidence="5">Glycoside hydrolase family 5 protein</fullName>
    </submittedName>
</protein>
<reference evidence="5" key="1">
    <citation type="journal article" date="2020" name="Stud. Mycol.">
        <title>101 Dothideomycetes genomes: a test case for predicting lifestyles and emergence of pathogens.</title>
        <authorList>
            <person name="Haridas S."/>
            <person name="Albert R."/>
            <person name="Binder M."/>
            <person name="Bloem J."/>
            <person name="Labutti K."/>
            <person name="Salamov A."/>
            <person name="Andreopoulos B."/>
            <person name="Baker S."/>
            <person name="Barry K."/>
            <person name="Bills G."/>
            <person name="Bluhm B."/>
            <person name="Cannon C."/>
            <person name="Castanera R."/>
            <person name="Culley D."/>
            <person name="Daum C."/>
            <person name="Ezra D."/>
            <person name="Gonzalez J."/>
            <person name="Henrissat B."/>
            <person name="Kuo A."/>
            <person name="Liang C."/>
            <person name="Lipzen A."/>
            <person name="Lutzoni F."/>
            <person name="Magnuson J."/>
            <person name="Mondo S."/>
            <person name="Nolan M."/>
            <person name="Ohm R."/>
            <person name="Pangilinan J."/>
            <person name="Park H.-J."/>
            <person name="Ramirez L."/>
            <person name="Alfaro M."/>
            <person name="Sun H."/>
            <person name="Tritt A."/>
            <person name="Yoshinaga Y."/>
            <person name="Zwiers L.-H."/>
            <person name="Turgeon B."/>
            <person name="Goodwin S."/>
            <person name="Spatafora J."/>
            <person name="Crous P."/>
            <person name="Grigoriev I."/>
        </authorList>
    </citation>
    <scope>NUCLEOTIDE SEQUENCE</scope>
    <source>
        <strain evidence="5">CBS 119925</strain>
    </source>
</reference>
<dbReference type="InterPro" id="IPR017853">
    <property type="entry name" value="GH"/>
</dbReference>
<gene>
    <name evidence="5" type="ORF">M011DRAFT_491132</name>
</gene>